<evidence type="ECO:0000256" key="1">
    <source>
        <dbReference type="SAM" id="MobiDB-lite"/>
    </source>
</evidence>
<keyword evidence="4" id="KW-1185">Reference proteome</keyword>
<dbReference type="Proteomes" id="UP001347796">
    <property type="component" value="Unassembled WGS sequence"/>
</dbReference>
<accession>A0AAN8IX24</accession>
<evidence type="ECO:0000256" key="2">
    <source>
        <dbReference type="SAM" id="SignalP"/>
    </source>
</evidence>
<sequence>MDRQLLFLCLSCAVISQAMGYGYYEPRVVVPAAPVAAHRHRFAGSLLLSKAKAFIKSDDATFSKGYGYAAAPAYGRGYAAPAYGQGYAAPAYGYGYAAPGYRYAYPSPAAGLAVKHGYGPGYASAVDAYPNRYYNALQTYKARPAAPLFVSPYAPVPVNGGYLKYNFLNELARKDDDYRQFKAAEADKERYNYIKYRKSIEEKNDKFEDYLKHEAEEEEDRQRIKEFRKYSKINEYVEKREKKAEFNSLIGQVDEKRREYVFNMVYNVMQFCKCRDAIVDLHRYFSGQEQGNRRFGAGNGGQQTNYDNNVNNVDDTQLFGEGGVIPIPRSPEEAKRWFMRGLVNTICDSSKFYVEKVKTLAAQQGFSATFEAQFDNMANGQFQGQNQGQGGNYGNQDNTNNNYQQQQQSNNY</sequence>
<feature type="region of interest" description="Disordered" evidence="1">
    <location>
        <begin position="380"/>
        <end position="412"/>
    </location>
</feature>
<feature type="signal peptide" evidence="2">
    <location>
        <begin position="1"/>
        <end position="20"/>
    </location>
</feature>
<evidence type="ECO:0000313" key="3">
    <source>
        <dbReference type="EMBL" id="KAK6166892.1"/>
    </source>
</evidence>
<comment type="caution">
    <text evidence="3">The sequence shown here is derived from an EMBL/GenBank/DDBJ whole genome shotgun (WGS) entry which is preliminary data.</text>
</comment>
<organism evidence="3 4">
    <name type="scientific">Patella caerulea</name>
    <name type="common">Rayed Mediterranean limpet</name>
    <dbReference type="NCBI Taxonomy" id="87958"/>
    <lineage>
        <taxon>Eukaryota</taxon>
        <taxon>Metazoa</taxon>
        <taxon>Spiralia</taxon>
        <taxon>Lophotrochozoa</taxon>
        <taxon>Mollusca</taxon>
        <taxon>Gastropoda</taxon>
        <taxon>Patellogastropoda</taxon>
        <taxon>Patelloidea</taxon>
        <taxon>Patellidae</taxon>
        <taxon>Patella</taxon>
    </lineage>
</organism>
<feature type="chain" id="PRO_5042882229" evidence="2">
    <location>
        <begin position="21"/>
        <end position="412"/>
    </location>
</feature>
<protein>
    <submittedName>
        <fullName evidence="3">Uncharacterized protein</fullName>
    </submittedName>
</protein>
<feature type="compositionally biased region" description="Low complexity" evidence="1">
    <location>
        <begin position="394"/>
        <end position="412"/>
    </location>
</feature>
<dbReference type="EMBL" id="JAZGQO010000021">
    <property type="protein sequence ID" value="KAK6166892.1"/>
    <property type="molecule type" value="Genomic_DNA"/>
</dbReference>
<reference evidence="3 4" key="1">
    <citation type="submission" date="2024-01" db="EMBL/GenBank/DDBJ databases">
        <title>The genome of the rayed Mediterranean limpet Patella caerulea (Linnaeus, 1758).</title>
        <authorList>
            <person name="Anh-Thu Weber A."/>
            <person name="Halstead-Nussloch G."/>
        </authorList>
    </citation>
    <scope>NUCLEOTIDE SEQUENCE [LARGE SCALE GENOMIC DNA]</scope>
    <source>
        <strain evidence="3">AATW-2023a</strain>
        <tissue evidence="3">Whole specimen</tissue>
    </source>
</reference>
<evidence type="ECO:0000313" key="4">
    <source>
        <dbReference type="Proteomes" id="UP001347796"/>
    </source>
</evidence>
<dbReference type="AlphaFoldDB" id="A0AAN8IX24"/>
<gene>
    <name evidence="3" type="ORF">SNE40_023498</name>
</gene>
<proteinExistence type="predicted"/>
<name>A0AAN8IX24_PATCE</name>
<keyword evidence="2" id="KW-0732">Signal</keyword>